<organism evidence="1 2">
    <name type="scientific">Lactuca virosa</name>
    <dbReference type="NCBI Taxonomy" id="75947"/>
    <lineage>
        <taxon>Eukaryota</taxon>
        <taxon>Viridiplantae</taxon>
        <taxon>Streptophyta</taxon>
        <taxon>Embryophyta</taxon>
        <taxon>Tracheophyta</taxon>
        <taxon>Spermatophyta</taxon>
        <taxon>Magnoliopsida</taxon>
        <taxon>eudicotyledons</taxon>
        <taxon>Gunneridae</taxon>
        <taxon>Pentapetalae</taxon>
        <taxon>asterids</taxon>
        <taxon>campanulids</taxon>
        <taxon>Asterales</taxon>
        <taxon>Asteraceae</taxon>
        <taxon>Cichorioideae</taxon>
        <taxon>Cichorieae</taxon>
        <taxon>Lactucinae</taxon>
        <taxon>Lactuca</taxon>
    </lineage>
</organism>
<name>A0AAU9NWB0_9ASTR</name>
<evidence type="ECO:0000313" key="1">
    <source>
        <dbReference type="EMBL" id="CAH1442063.1"/>
    </source>
</evidence>
<dbReference type="Proteomes" id="UP001157418">
    <property type="component" value="Unassembled WGS sequence"/>
</dbReference>
<proteinExistence type="predicted"/>
<sequence length="88" mass="10395">MYLFHFITARRGLSELQQAICDLLDEQGIKWEFENRNLMMTFGRQKKELDLVESDRNLKCIGNRVRIVNGRVVVFKADHQSVIDDLLR</sequence>
<keyword evidence="2" id="KW-1185">Reference proteome</keyword>
<gene>
    <name evidence="1" type="ORF">LVIROSA_LOCUS28077</name>
</gene>
<protein>
    <submittedName>
        <fullName evidence="1">Uncharacterized protein</fullName>
    </submittedName>
</protein>
<evidence type="ECO:0000313" key="2">
    <source>
        <dbReference type="Proteomes" id="UP001157418"/>
    </source>
</evidence>
<dbReference type="EMBL" id="CAKMRJ010005412">
    <property type="protein sequence ID" value="CAH1442063.1"/>
    <property type="molecule type" value="Genomic_DNA"/>
</dbReference>
<comment type="caution">
    <text evidence="1">The sequence shown here is derived from an EMBL/GenBank/DDBJ whole genome shotgun (WGS) entry which is preliminary data.</text>
</comment>
<dbReference type="AlphaFoldDB" id="A0AAU9NWB0"/>
<reference evidence="1 2" key="1">
    <citation type="submission" date="2022-01" db="EMBL/GenBank/DDBJ databases">
        <authorList>
            <person name="Xiong W."/>
            <person name="Schranz E."/>
        </authorList>
    </citation>
    <scope>NUCLEOTIDE SEQUENCE [LARGE SCALE GENOMIC DNA]</scope>
</reference>
<accession>A0AAU9NWB0</accession>